<keyword evidence="3" id="KW-1185">Reference proteome</keyword>
<dbReference type="EMBL" id="JADGMS010000005">
    <property type="protein sequence ID" value="KAF9683291.1"/>
    <property type="molecule type" value="Genomic_DNA"/>
</dbReference>
<sequence>MEEMSELEAVTDLHQMTSHARKLFKIWRERVSYFATNLAENSTRKCYMKHSHPSSHDNFNAEVIEHKQEQSKCVAIGPPFSSESCGDRGCNLQGGDQGNDQDKEAKNSYNYHKAYNYLRERGRGEKSDHDQAGADEGGGDET</sequence>
<feature type="compositionally biased region" description="Basic and acidic residues" evidence="1">
    <location>
        <begin position="118"/>
        <end position="132"/>
    </location>
</feature>
<comment type="caution">
    <text evidence="2">The sequence shown here is derived from an EMBL/GenBank/DDBJ whole genome shotgun (WGS) entry which is preliminary data.</text>
</comment>
<gene>
    <name evidence="2" type="ORF">SADUNF_Sadunf05G0197600</name>
</gene>
<evidence type="ECO:0000313" key="3">
    <source>
        <dbReference type="Proteomes" id="UP000657918"/>
    </source>
</evidence>
<dbReference type="Proteomes" id="UP000657918">
    <property type="component" value="Unassembled WGS sequence"/>
</dbReference>
<evidence type="ECO:0000313" key="2">
    <source>
        <dbReference type="EMBL" id="KAF9683291.1"/>
    </source>
</evidence>
<proteinExistence type="predicted"/>
<reference evidence="2 3" key="1">
    <citation type="submission" date="2020-10" db="EMBL/GenBank/DDBJ databases">
        <title>Plant Genome Project.</title>
        <authorList>
            <person name="Zhang R.-G."/>
        </authorList>
    </citation>
    <scope>NUCLEOTIDE SEQUENCE [LARGE SCALE GENOMIC DNA]</scope>
    <source>
        <strain evidence="2">FAFU-HL-1</strain>
        <tissue evidence="2">Leaf</tissue>
    </source>
</reference>
<protein>
    <submittedName>
        <fullName evidence="2">Uncharacterized protein</fullName>
    </submittedName>
</protein>
<accession>A0A835KCD7</accession>
<evidence type="ECO:0000256" key="1">
    <source>
        <dbReference type="SAM" id="MobiDB-lite"/>
    </source>
</evidence>
<dbReference type="AlphaFoldDB" id="A0A835KCD7"/>
<organism evidence="2 3">
    <name type="scientific">Salix dunnii</name>
    <dbReference type="NCBI Taxonomy" id="1413687"/>
    <lineage>
        <taxon>Eukaryota</taxon>
        <taxon>Viridiplantae</taxon>
        <taxon>Streptophyta</taxon>
        <taxon>Embryophyta</taxon>
        <taxon>Tracheophyta</taxon>
        <taxon>Spermatophyta</taxon>
        <taxon>Magnoliopsida</taxon>
        <taxon>eudicotyledons</taxon>
        <taxon>Gunneridae</taxon>
        <taxon>Pentapetalae</taxon>
        <taxon>rosids</taxon>
        <taxon>fabids</taxon>
        <taxon>Malpighiales</taxon>
        <taxon>Salicaceae</taxon>
        <taxon>Saliceae</taxon>
        <taxon>Salix</taxon>
    </lineage>
</organism>
<feature type="region of interest" description="Disordered" evidence="1">
    <location>
        <begin position="80"/>
        <end position="142"/>
    </location>
</feature>
<name>A0A835KCD7_9ROSI</name>